<dbReference type="EMBL" id="QAMZ01000052">
    <property type="protein sequence ID" value="PWL52114.1"/>
    <property type="molecule type" value="Genomic_DNA"/>
</dbReference>
<dbReference type="OrthoDB" id="9795206at2"/>
<feature type="domain" description="N-acetyltransferase" evidence="1">
    <location>
        <begin position="7"/>
        <end position="168"/>
    </location>
</feature>
<dbReference type="AlphaFoldDB" id="A0A1I2PU32"/>
<evidence type="ECO:0000313" key="3">
    <source>
        <dbReference type="EMBL" id="SFG18893.1"/>
    </source>
</evidence>
<dbReference type="STRING" id="1529.SAMN04487885_13214"/>
<evidence type="ECO:0000313" key="4">
    <source>
        <dbReference type="Proteomes" id="UP000182135"/>
    </source>
</evidence>
<keyword evidence="4" id="KW-1185">Reference proteome</keyword>
<proteinExistence type="predicted"/>
<dbReference type="PANTHER" id="PTHR43415:SF3">
    <property type="entry name" value="GNAT-FAMILY ACETYLTRANSFERASE"/>
    <property type="match status" value="1"/>
</dbReference>
<dbReference type="EMBL" id="FOOE01000032">
    <property type="protein sequence ID" value="SFG18893.1"/>
    <property type="molecule type" value="Genomic_DNA"/>
</dbReference>
<keyword evidence="3" id="KW-0808">Transferase</keyword>
<dbReference type="Proteomes" id="UP000246114">
    <property type="component" value="Unassembled WGS sequence"/>
</dbReference>
<gene>
    <name evidence="2" type="ORF">DBY38_12415</name>
    <name evidence="3" type="ORF">SAMN04487885_13214</name>
</gene>
<dbReference type="Gene3D" id="3.40.630.30">
    <property type="match status" value="1"/>
</dbReference>
<evidence type="ECO:0000313" key="2">
    <source>
        <dbReference type="EMBL" id="PWL52114.1"/>
    </source>
</evidence>
<dbReference type="Pfam" id="PF13302">
    <property type="entry name" value="Acetyltransf_3"/>
    <property type="match status" value="1"/>
</dbReference>
<dbReference type="PANTHER" id="PTHR43415">
    <property type="entry name" value="SPERMIDINE N(1)-ACETYLTRANSFERASE"/>
    <property type="match status" value="1"/>
</dbReference>
<evidence type="ECO:0000259" key="1">
    <source>
        <dbReference type="PROSITE" id="PS51186"/>
    </source>
</evidence>
<dbReference type="SUPFAM" id="SSF55729">
    <property type="entry name" value="Acyl-CoA N-acyltransferases (Nat)"/>
    <property type="match status" value="1"/>
</dbReference>
<reference evidence="2 5" key="2">
    <citation type="submission" date="2018-03" db="EMBL/GenBank/DDBJ databases">
        <title>The uncultured portion of the human microbiome is neutrally assembled.</title>
        <authorList>
            <person name="Jeraldo P."/>
            <person name="Boardman L."/>
            <person name="White B.A."/>
            <person name="Nelson H."/>
            <person name="Goldenfeld N."/>
            <person name="Chia N."/>
        </authorList>
    </citation>
    <scope>NUCLEOTIDE SEQUENCE [LARGE SCALE GENOMIC DNA]</scope>
    <source>
        <strain evidence="2">CIM:MAG 903</strain>
    </source>
</reference>
<dbReference type="InterPro" id="IPR000182">
    <property type="entry name" value="GNAT_dom"/>
</dbReference>
<protein>
    <submittedName>
        <fullName evidence="2">GNAT family N-acetyltransferase</fullName>
    </submittedName>
    <submittedName>
        <fullName evidence="3">Protein N-acetyltransferase, RimJ/RimL family</fullName>
    </submittedName>
</protein>
<dbReference type="Proteomes" id="UP000182135">
    <property type="component" value="Unassembled WGS sequence"/>
</dbReference>
<evidence type="ECO:0000313" key="5">
    <source>
        <dbReference type="Proteomes" id="UP000246114"/>
    </source>
</evidence>
<reference evidence="3 4" key="1">
    <citation type="submission" date="2016-10" db="EMBL/GenBank/DDBJ databases">
        <authorList>
            <person name="de Groot N.N."/>
        </authorList>
    </citation>
    <scope>NUCLEOTIDE SEQUENCE [LARGE SCALE GENOMIC DNA]</scope>
    <source>
        <strain evidence="3 4">NLAE-zl-G419</strain>
    </source>
</reference>
<sequence length="184" mass="21728">MLKGKKVRLRSVEKKDIDFFHGLWNDEEITRFDGCYHIPPSKEFILENFYKIMNIDKKFLTILNEEKILIGYISYSGLKDLGGNYEIGVTIAKNYWHKGYAQDAIKTILRFLFMNKGAHRVELEVVDLNERAIKCYLNCGFTKEGVRRNRYFVEGQYRNVILMSILKEEYLKEAGIVYKNKMDT</sequence>
<dbReference type="PROSITE" id="PS51186">
    <property type="entry name" value="GNAT"/>
    <property type="match status" value="1"/>
</dbReference>
<dbReference type="GO" id="GO:0016747">
    <property type="term" value="F:acyltransferase activity, transferring groups other than amino-acyl groups"/>
    <property type="evidence" value="ECO:0007669"/>
    <property type="project" value="InterPro"/>
</dbReference>
<dbReference type="RefSeq" id="WP_051196285.1">
    <property type="nucleotide sequence ID" value="NZ_BAAACD010000004.1"/>
</dbReference>
<dbReference type="eggNOG" id="COG1670">
    <property type="taxonomic scope" value="Bacteria"/>
</dbReference>
<organism evidence="3 4">
    <name type="scientific">Clostridium cadaveris</name>
    <dbReference type="NCBI Taxonomy" id="1529"/>
    <lineage>
        <taxon>Bacteria</taxon>
        <taxon>Bacillati</taxon>
        <taxon>Bacillota</taxon>
        <taxon>Clostridia</taxon>
        <taxon>Eubacteriales</taxon>
        <taxon>Clostridiaceae</taxon>
        <taxon>Clostridium</taxon>
    </lineage>
</organism>
<dbReference type="InterPro" id="IPR016181">
    <property type="entry name" value="Acyl_CoA_acyltransferase"/>
</dbReference>
<dbReference type="GeneID" id="90543107"/>
<name>A0A1I2PU32_9CLOT</name>
<accession>A0A1I2PU32</accession>